<dbReference type="RefSeq" id="WP_294182586.1">
    <property type="nucleotide sequence ID" value="NZ_JBGFFE010000003.1"/>
</dbReference>
<evidence type="ECO:0000256" key="5">
    <source>
        <dbReference type="ARBA" id="ARBA00022448"/>
    </source>
</evidence>
<dbReference type="PANTHER" id="PTHR43710">
    <property type="entry name" value="2-HYDROXYACYL-COA LYASE"/>
    <property type="match status" value="1"/>
</dbReference>
<dbReference type="NCBIfam" id="TIGR03336">
    <property type="entry name" value="IOR_alpha"/>
    <property type="match status" value="1"/>
</dbReference>
<comment type="catalytic activity">
    <reaction evidence="13 14">
        <text>indole-3-pyruvate + 2 oxidized [2Fe-2S]-[ferredoxin] + CoA = (indol-3-yl)acetyl-CoA + 2 reduced [2Fe-2S]-[ferredoxin] + CO2 + H(+)</text>
        <dbReference type="Rhea" id="RHEA:12645"/>
        <dbReference type="Rhea" id="RHEA-COMP:10000"/>
        <dbReference type="Rhea" id="RHEA-COMP:10001"/>
        <dbReference type="ChEBI" id="CHEBI:15378"/>
        <dbReference type="ChEBI" id="CHEBI:16526"/>
        <dbReference type="ChEBI" id="CHEBI:17640"/>
        <dbReference type="ChEBI" id="CHEBI:33737"/>
        <dbReference type="ChEBI" id="CHEBI:33738"/>
        <dbReference type="ChEBI" id="CHEBI:57271"/>
        <dbReference type="ChEBI" id="CHEBI:57287"/>
        <dbReference type="EC" id="1.2.7.8"/>
    </reaction>
</comment>
<evidence type="ECO:0000313" key="17">
    <source>
        <dbReference type="Proteomes" id="UP001565220"/>
    </source>
</evidence>
<dbReference type="InterPro" id="IPR045025">
    <property type="entry name" value="HACL1-like"/>
</dbReference>
<dbReference type="SUPFAM" id="SSF54862">
    <property type="entry name" value="4Fe-4S ferredoxins"/>
    <property type="match status" value="1"/>
</dbReference>
<dbReference type="InterPro" id="IPR011766">
    <property type="entry name" value="TPP_enzyme_TPP-bd"/>
</dbReference>
<keyword evidence="6 14" id="KW-0004">4Fe-4S</keyword>
<keyword evidence="10 14" id="KW-0408">Iron</keyword>
<dbReference type="SUPFAM" id="SSF52518">
    <property type="entry name" value="Thiamin diphosphate-binding fold (THDP-binding)"/>
    <property type="match status" value="2"/>
</dbReference>
<dbReference type="InterPro" id="IPR017721">
    <property type="entry name" value="IorA"/>
</dbReference>
<organism evidence="16 17">
    <name type="scientific">Clostridium lapidicellarium</name>
    <dbReference type="NCBI Taxonomy" id="3240931"/>
    <lineage>
        <taxon>Bacteria</taxon>
        <taxon>Bacillati</taxon>
        <taxon>Bacillota</taxon>
        <taxon>Clostridia</taxon>
        <taxon>Eubacteriales</taxon>
        <taxon>Clostridiaceae</taxon>
        <taxon>Clostridium</taxon>
    </lineage>
</organism>
<dbReference type="Pfam" id="PF00037">
    <property type="entry name" value="Fer4"/>
    <property type="match status" value="1"/>
</dbReference>
<evidence type="ECO:0000256" key="3">
    <source>
        <dbReference type="ARBA" id="ARBA00012812"/>
    </source>
</evidence>
<evidence type="ECO:0000256" key="2">
    <source>
        <dbReference type="ARBA" id="ARBA00011238"/>
    </source>
</evidence>
<dbReference type="InterPro" id="IPR002880">
    <property type="entry name" value="Pyrv_Fd/Flavodoxin_OxRdtase_N"/>
</dbReference>
<feature type="domain" description="4Fe-4S ferredoxin-type" evidence="15">
    <location>
        <begin position="539"/>
        <end position="567"/>
    </location>
</feature>
<dbReference type="Gene3D" id="3.30.70.20">
    <property type="match status" value="1"/>
</dbReference>
<comment type="caution">
    <text evidence="16">The sequence shown here is derived from an EMBL/GenBank/DDBJ whole genome shotgun (WGS) entry which is preliminary data.</text>
</comment>
<evidence type="ECO:0000256" key="4">
    <source>
        <dbReference type="ARBA" id="ARBA00017710"/>
    </source>
</evidence>
<evidence type="ECO:0000256" key="13">
    <source>
        <dbReference type="ARBA" id="ARBA00048332"/>
    </source>
</evidence>
<evidence type="ECO:0000256" key="6">
    <source>
        <dbReference type="ARBA" id="ARBA00022485"/>
    </source>
</evidence>
<dbReference type="Pfam" id="PF01855">
    <property type="entry name" value="POR_N"/>
    <property type="match status" value="1"/>
</dbReference>
<dbReference type="SUPFAM" id="SSF52922">
    <property type="entry name" value="TK C-terminal domain-like"/>
    <property type="match status" value="1"/>
</dbReference>
<evidence type="ECO:0000256" key="10">
    <source>
        <dbReference type="ARBA" id="ARBA00023004"/>
    </source>
</evidence>
<dbReference type="EMBL" id="JBGFFE010000003">
    <property type="protein sequence ID" value="MEY8762821.1"/>
    <property type="molecule type" value="Genomic_DNA"/>
</dbReference>
<evidence type="ECO:0000256" key="12">
    <source>
        <dbReference type="ARBA" id="ARBA00030514"/>
    </source>
</evidence>
<dbReference type="PIRSF" id="PIRSF006439">
    <property type="entry name" value="Indolepyruvate_ferr_oxidored"/>
    <property type="match status" value="1"/>
</dbReference>
<keyword evidence="11 14" id="KW-0411">Iron-sulfur</keyword>
<evidence type="ECO:0000256" key="11">
    <source>
        <dbReference type="ARBA" id="ARBA00023014"/>
    </source>
</evidence>
<dbReference type="InterPro" id="IPR029061">
    <property type="entry name" value="THDP-binding"/>
</dbReference>
<accession>A0ABV4DU99</accession>
<dbReference type="CDD" id="cd02008">
    <property type="entry name" value="TPP_IOR_alpha"/>
    <property type="match status" value="1"/>
</dbReference>
<comment type="cofactor">
    <cofactor evidence="14">
        <name>[4Fe-4S] cluster</name>
        <dbReference type="ChEBI" id="CHEBI:49883"/>
    </cofactor>
    <text evidence="14">Binds 2 [4Fe-4S] clusters. In this family the first cluster has a non-standard and varying [4Fe-4S] binding motif CX(2)CX(2)CX(4-5)CP.</text>
</comment>
<keyword evidence="17" id="KW-1185">Reference proteome</keyword>
<dbReference type="InterPro" id="IPR017900">
    <property type="entry name" value="4Fe4S_Fe_S_CS"/>
</dbReference>
<evidence type="ECO:0000313" key="16">
    <source>
        <dbReference type="EMBL" id="MEY8762821.1"/>
    </source>
</evidence>
<comment type="function">
    <text evidence="1 14">Catalyzes the ferredoxin-dependent oxidative decarboxylation of arylpyruvates.</text>
</comment>
<comment type="subunit">
    <text evidence="2">Heterodimer of the IorA and IorB subunits.</text>
</comment>
<dbReference type="PROSITE" id="PS00198">
    <property type="entry name" value="4FE4S_FER_1"/>
    <property type="match status" value="1"/>
</dbReference>
<dbReference type="Gene3D" id="3.40.50.970">
    <property type="match status" value="2"/>
</dbReference>
<protein>
    <recommendedName>
        <fullName evidence="4 14">Indolepyruvate oxidoreductase subunit IorA</fullName>
        <shortName evidence="14">IOR</shortName>
        <ecNumber evidence="3 14">1.2.7.8</ecNumber>
    </recommendedName>
    <alternativeName>
        <fullName evidence="12 14">Indolepyruvate ferredoxin oxidoreductase subunit alpha</fullName>
    </alternativeName>
</protein>
<keyword evidence="5 14" id="KW-0813">Transport</keyword>
<dbReference type="PROSITE" id="PS51379">
    <property type="entry name" value="4FE4S_FER_2"/>
    <property type="match status" value="2"/>
</dbReference>
<dbReference type="Proteomes" id="UP001565220">
    <property type="component" value="Unassembled WGS sequence"/>
</dbReference>
<sequence>MKVLMTGNEAIARGFYEAGGTVASAYPGTPSTEILENVSNYEGIYSEWATNEKVATEVAVGASIAGARSMTAMKHVGLNVAADPLMTFGYTGVNGGFVLVSADDPGMHSSQNEQDNRYYGKFSKMAMIEPSDSQECKDFLREAFNISEKFDTGVIFRVSTRICHSKSLVELSSRKDVKMKPYIKNTSKFVTIPAHARKLHLEVEKRLKKLEKFSNDTDLNRIEWGDRQIGIITSGISYEYAKEVFGNNASYLKLGFTNPLPFEKISKFAQGVKTLYVIEELEPYIEEQIKARGIDCIGKDKIPRVGELNPDIVASSLLKTEYESRKETASSVENLKKEIISRPPTLCAGCPHRGLFYTLSKKKDIMITGDIGCYTLGCAEPLNAMDTCICMGASVSTSHGAEKAFKINGIDKKTVGVIGDSTFFHSGITGLIDIVYNKGNSIIVILDNRITAMTGHQENPGTGYTLSGEKTYAIDIPQLCRAIGVKNIWTVNPLNLSETEIALDKALKSEEPSVIISRWPCVLKKLSEEDKKEFNTKKVVYRVSKDKCQKCKMCIKSGCPAISISDISNISHIDEDICVGCSVCAQICPFDAIKKVGDI</sequence>
<dbReference type="InterPro" id="IPR009014">
    <property type="entry name" value="Transketo_C/PFOR_II"/>
</dbReference>
<gene>
    <name evidence="16" type="primary">iorA</name>
    <name evidence="16" type="ORF">AB8S09_04045</name>
</gene>
<dbReference type="InterPro" id="IPR017896">
    <property type="entry name" value="4Fe4S_Fe-S-bd"/>
</dbReference>
<evidence type="ECO:0000256" key="8">
    <source>
        <dbReference type="ARBA" id="ARBA00022982"/>
    </source>
</evidence>
<evidence type="ECO:0000256" key="9">
    <source>
        <dbReference type="ARBA" id="ARBA00023002"/>
    </source>
</evidence>
<keyword evidence="9 14" id="KW-0560">Oxidoreductase</keyword>
<name>A0ABV4DU99_9CLOT</name>
<dbReference type="CDD" id="cd07034">
    <property type="entry name" value="TPP_PYR_PFOR_IOR-alpha_like"/>
    <property type="match status" value="1"/>
</dbReference>
<proteinExistence type="predicted"/>
<evidence type="ECO:0000256" key="1">
    <source>
        <dbReference type="ARBA" id="ARBA00002995"/>
    </source>
</evidence>
<dbReference type="GO" id="GO:0043805">
    <property type="term" value="F:indolepyruvate ferredoxin oxidoreductase activity"/>
    <property type="evidence" value="ECO:0007669"/>
    <property type="project" value="UniProtKB-EC"/>
</dbReference>
<keyword evidence="7 14" id="KW-0479">Metal-binding</keyword>
<feature type="domain" description="4Fe-4S ferredoxin-type" evidence="15">
    <location>
        <begin position="569"/>
        <end position="598"/>
    </location>
</feature>
<keyword evidence="8 14" id="KW-0249">Electron transport</keyword>
<reference evidence="16 17" key="1">
    <citation type="submission" date="2024-08" db="EMBL/GenBank/DDBJ databases">
        <title>Clostridium lapicellarii sp. nov., and Clostridium renhuaiense sp. nov., two species isolated from the mud in a fermentation cellar used for producing sauce-flavour Chinese liquors.</title>
        <authorList>
            <person name="Yang F."/>
            <person name="Wang H."/>
            <person name="Chen L.Q."/>
            <person name="Zhou N."/>
            <person name="Lu J.J."/>
            <person name="Pu X.X."/>
            <person name="Wan B."/>
            <person name="Wang L."/>
            <person name="Liu S.J."/>
        </authorList>
    </citation>
    <scope>NUCLEOTIDE SEQUENCE [LARGE SCALE GENOMIC DNA]</scope>
    <source>
        <strain evidence="16 17">MT-113</strain>
    </source>
</reference>
<evidence type="ECO:0000256" key="7">
    <source>
        <dbReference type="ARBA" id="ARBA00022723"/>
    </source>
</evidence>
<dbReference type="Pfam" id="PF02775">
    <property type="entry name" value="TPP_enzyme_C"/>
    <property type="match status" value="1"/>
</dbReference>
<dbReference type="PANTHER" id="PTHR43710:SF5">
    <property type="entry name" value="INDOLEPYRUVATE FERREDOXIN OXIDOREDUCTASE ALPHA SUBUNIT"/>
    <property type="match status" value="1"/>
</dbReference>
<dbReference type="EC" id="1.2.7.8" evidence="3 14"/>
<evidence type="ECO:0000256" key="14">
    <source>
        <dbReference type="PIRNR" id="PIRNR006439"/>
    </source>
</evidence>
<evidence type="ECO:0000259" key="15">
    <source>
        <dbReference type="PROSITE" id="PS51379"/>
    </source>
</evidence>